<protein>
    <submittedName>
        <fullName evidence="2">Uncharacterized protein</fullName>
    </submittedName>
</protein>
<feature type="compositionally biased region" description="Basic and acidic residues" evidence="1">
    <location>
        <begin position="31"/>
        <end position="43"/>
    </location>
</feature>
<dbReference type="EMBL" id="ML986639">
    <property type="protein sequence ID" value="KAF2262534.1"/>
    <property type="molecule type" value="Genomic_DNA"/>
</dbReference>
<dbReference type="Proteomes" id="UP000800093">
    <property type="component" value="Unassembled WGS sequence"/>
</dbReference>
<keyword evidence="3" id="KW-1185">Reference proteome</keyword>
<proteinExistence type="predicted"/>
<name>A0A9P4KAM1_9PLEO</name>
<comment type="caution">
    <text evidence="2">The sequence shown here is derived from an EMBL/GenBank/DDBJ whole genome shotgun (WGS) entry which is preliminary data.</text>
</comment>
<evidence type="ECO:0000256" key="1">
    <source>
        <dbReference type="SAM" id="MobiDB-lite"/>
    </source>
</evidence>
<feature type="compositionally biased region" description="Basic and acidic residues" evidence="1">
    <location>
        <begin position="1"/>
        <end position="10"/>
    </location>
</feature>
<organism evidence="2 3">
    <name type="scientific">Lojkania enalia</name>
    <dbReference type="NCBI Taxonomy" id="147567"/>
    <lineage>
        <taxon>Eukaryota</taxon>
        <taxon>Fungi</taxon>
        <taxon>Dikarya</taxon>
        <taxon>Ascomycota</taxon>
        <taxon>Pezizomycotina</taxon>
        <taxon>Dothideomycetes</taxon>
        <taxon>Pleosporomycetidae</taxon>
        <taxon>Pleosporales</taxon>
        <taxon>Pleosporales incertae sedis</taxon>
        <taxon>Lojkania</taxon>
    </lineage>
</organism>
<feature type="region of interest" description="Disordered" evidence="1">
    <location>
        <begin position="1"/>
        <end position="43"/>
    </location>
</feature>
<evidence type="ECO:0000313" key="2">
    <source>
        <dbReference type="EMBL" id="KAF2262534.1"/>
    </source>
</evidence>
<evidence type="ECO:0000313" key="3">
    <source>
        <dbReference type="Proteomes" id="UP000800093"/>
    </source>
</evidence>
<sequence length="122" mass="12937">MSRVERRGEGFRNANAARPCRGHPRQPQASTEREKRAQERSAHCEAAAGEYGGAMEGRGPQIPLSASPAGLWSSRITSSVAAAAAAAAAAALHRAPFRCMFASPGVIAPHPKYKTQHRPVIP</sequence>
<accession>A0A9P4KAM1</accession>
<reference evidence="3" key="1">
    <citation type="journal article" date="2020" name="Stud. Mycol.">
        <title>101 Dothideomycetes genomes: A test case for predicting lifestyles and emergence of pathogens.</title>
        <authorList>
            <person name="Haridas S."/>
            <person name="Albert R."/>
            <person name="Binder M."/>
            <person name="Bloem J."/>
            <person name="LaButti K."/>
            <person name="Salamov A."/>
            <person name="Andreopoulos B."/>
            <person name="Baker S."/>
            <person name="Barry K."/>
            <person name="Bills G."/>
            <person name="Bluhm B."/>
            <person name="Cannon C."/>
            <person name="Castanera R."/>
            <person name="Culley D."/>
            <person name="Daum C."/>
            <person name="Ezra D."/>
            <person name="Gonzalez J."/>
            <person name="Henrissat B."/>
            <person name="Kuo A."/>
            <person name="Liang C."/>
            <person name="Lipzen A."/>
            <person name="Lutzoni F."/>
            <person name="Magnuson J."/>
            <person name="Mondo S."/>
            <person name="Nolan M."/>
            <person name="Ohm R."/>
            <person name="Pangilinan J."/>
            <person name="Park H.-J."/>
            <person name="Ramirez L."/>
            <person name="Alfaro M."/>
            <person name="Sun H."/>
            <person name="Tritt A."/>
            <person name="Yoshinaga Y."/>
            <person name="Zwiers L.-H."/>
            <person name="Turgeon B."/>
            <person name="Goodwin S."/>
            <person name="Spatafora J."/>
            <person name="Crous P."/>
            <person name="Grigoriev I."/>
        </authorList>
    </citation>
    <scope>NUCLEOTIDE SEQUENCE [LARGE SCALE GENOMIC DNA]</scope>
    <source>
        <strain evidence="3">CBS 304.66</strain>
    </source>
</reference>
<dbReference type="AlphaFoldDB" id="A0A9P4KAM1"/>
<gene>
    <name evidence="2" type="ORF">CC78DRAFT_582478</name>
</gene>